<sequence length="204" mass="22971">MTRKELKTKSKQQLKGNWWTAIGVILIVTVITGCLSFLSTKYDDGIWTPTLLCIVAFLITAPLGLGQSIFFLKLAKDKEGKCSDVFLGYKNFLKVIGVSILMEIIICIGFIILIIPGIILSIMYSQVYYILAENPSIGIVECLKKSRLMMCGQKWNYFVLMLSFILWGILTAITCGIAGLYVVPYYEATFTNFYLDIKNKTELV</sequence>
<dbReference type="PROSITE" id="PS51257">
    <property type="entry name" value="PROKAR_LIPOPROTEIN"/>
    <property type="match status" value="1"/>
</dbReference>
<feature type="transmembrane region" description="Helical" evidence="1">
    <location>
        <begin position="126"/>
        <end position="143"/>
    </location>
</feature>
<keyword evidence="3" id="KW-1185">Reference proteome</keyword>
<accession>A0ABR7JRG9</accession>
<dbReference type="EMBL" id="JACRWE010000005">
    <property type="protein sequence ID" value="MBC5997515.1"/>
    <property type="molecule type" value="Genomic_DNA"/>
</dbReference>
<proteinExistence type="predicted"/>
<feature type="transmembrane region" description="Helical" evidence="1">
    <location>
        <begin position="46"/>
        <end position="72"/>
    </location>
</feature>
<keyword evidence="1" id="KW-1133">Transmembrane helix</keyword>
<evidence type="ECO:0000313" key="3">
    <source>
        <dbReference type="Proteomes" id="UP000609849"/>
    </source>
</evidence>
<feature type="transmembrane region" description="Helical" evidence="1">
    <location>
        <begin position="21"/>
        <end position="40"/>
    </location>
</feature>
<feature type="transmembrane region" description="Helical" evidence="1">
    <location>
        <begin position="155"/>
        <end position="183"/>
    </location>
</feature>
<feature type="transmembrane region" description="Helical" evidence="1">
    <location>
        <begin position="92"/>
        <end position="120"/>
    </location>
</feature>
<dbReference type="RefSeq" id="WP_172976728.1">
    <property type="nucleotide sequence ID" value="NZ_JACRWE010000005.1"/>
</dbReference>
<name>A0ABR7JRG9_9FIRM</name>
<evidence type="ECO:0000256" key="1">
    <source>
        <dbReference type="SAM" id="Phobius"/>
    </source>
</evidence>
<reference evidence="2 3" key="1">
    <citation type="submission" date="2020-08" db="EMBL/GenBank/DDBJ databases">
        <authorList>
            <person name="Liu C."/>
            <person name="Sun Q."/>
        </authorList>
    </citation>
    <scope>NUCLEOTIDE SEQUENCE [LARGE SCALE GENOMIC DNA]</scope>
    <source>
        <strain evidence="2 3">NSJ-18</strain>
    </source>
</reference>
<gene>
    <name evidence="2" type="ORF">H8923_12140</name>
</gene>
<organism evidence="2 3">
    <name type="scientific">Romboutsia faecis</name>
    <dbReference type="NCBI Taxonomy" id="2764597"/>
    <lineage>
        <taxon>Bacteria</taxon>
        <taxon>Bacillati</taxon>
        <taxon>Bacillota</taxon>
        <taxon>Clostridia</taxon>
        <taxon>Peptostreptococcales</taxon>
        <taxon>Peptostreptococcaceae</taxon>
        <taxon>Romboutsia</taxon>
    </lineage>
</organism>
<dbReference type="PANTHER" id="PTHR40076:SF1">
    <property type="entry name" value="MEMBRANE PROTEIN"/>
    <property type="match status" value="1"/>
</dbReference>
<keyword evidence="1" id="KW-0472">Membrane</keyword>
<comment type="caution">
    <text evidence="2">The sequence shown here is derived from an EMBL/GenBank/DDBJ whole genome shotgun (WGS) entry which is preliminary data.</text>
</comment>
<dbReference type="PANTHER" id="PTHR40076">
    <property type="entry name" value="MEMBRANE PROTEIN-RELATED"/>
    <property type="match status" value="1"/>
</dbReference>
<dbReference type="Proteomes" id="UP000609849">
    <property type="component" value="Unassembled WGS sequence"/>
</dbReference>
<dbReference type="InterPro" id="IPR010380">
    <property type="entry name" value="DUF975"/>
</dbReference>
<evidence type="ECO:0000313" key="2">
    <source>
        <dbReference type="EMBL" id="MBC5997515.1"/>
    </source>
</evidence>
<protein>
    <submittedName>
        <fullName evidence="2">DUF975 family protein</fullName>
    </submittedName>
</protein>
<keyword evidence="1" id="KW-0812">Transmembrane</keyword>
<dbReference type="Pfam" id="PF06161">
    <property type="entry name" value="DUF975"/>
    <property type="match status" value="1"/>
</dbReference>